<organism evidence="2">
    <name type="scientific">Tanacetum cinerariifolium</name>
    <name type="common">Dalmatian daisy</name>
    <name type="synonym">Chrysanthemum cinerariifolium</name>
    <dbReference type="NCBI Taxonomy" id="118510"/>
    <lineage>
        <taxon>Eukaryota</taxon>
        <taxon>Viridiplantae</taxon>
        <taxon>Streptophyta</taxon>
        <taxon>Embryophyta</taxon>
        <taxon>Tracheophyta</taxon>
        <taxon>Spermatophyta</taxon>
        <taxon>Magnoliopsida</taxon>
        <taxon>eudicotyledons</taxon>
        <taxon>Gunneridae</taxon>
        <taxon>Pentapetalae</taxon>
        <taxon>asterids</taxon>
        <taxon>campanulids</taxon>
        <taxon>Asterales</taxon>
        <taxon>Asteraceae</taxon>
        <taxon>Asteroideae</taxon>
        <taxon>Anthemideae</taxon>
        <taxon>Anthemidinae</taxon>
        <taxon>Tanacetum</taxon>
    </lineage>
</organism>
<dbReference type="Gene3D" id="3.60.10.10">
    <property type="entry name" value="Endonuclease/exonuclease/phosphatase"/>
    <property type="match status" value="1"/>
</dbReference>
<sequence length="478" mass="55324">MAYVQEIGTWSISILDAFTAAHPSEDEREVPEDENSVDANSEDGIDDIINDLHDNIGHKGDNQDYTNSPNKEKDDDQIKKDIKGFSLINEMTRINEVGDSLCYDVIGCRTSLKKMIDRIGIKESKMTRLEIFLLKSMWGDYAFDYACSMARGRPGGLISMWDPNIFVKKDICYGPQDPSDREAWLYFSQTHADMFNTFITNNDLIELPTGSRSFTWMNKSDSKLRKLDCFLFSNIVIQALSDAHVIALYKLWSDHNPILFQRNKVYYGPTLFRIFHSWFNRDGFDDFISNEWNSFDQSNSNQILMSHEKFKNLKAKIKPWVRDIKSSEHRHKEDMLLALKNLEVKIDSNSATDEDRESRIEFLHEIDKIDRCDSLDLFQKSRINWDIEGDENSKFFHGIVNQRRRTNSIHGIIWVIDSLIVKDTFLKIFKEKFELHDSSSALPSTSFPSTLTVDGHSLLEKDVTLDEIKSAVWNCGND</sequence>
<comment type="caution">
    <text evidence="2">The sequence shown here is derived from an EMBL/GenBank/DDBJ whole genome shotgun (WGS) entry which is preliminary data.</text>
</comment>
<feature type="compositionally biased region" description="Basic and acidic residues" evidence="1">
    <location>
        <begin position="50"/>
        <end position="62"/>
    </location>
</feature>
<reference evidence="2" key="1">
    <citation type="journal article" date="2019" name="Sci. Rep.">
        <title>Draft genome of Tanacetum cinerariifolium, the natural source of mosquito coil.</title>
        <authorList>
            <person name="Yamashiro T."/>
            <person name="Shiraishi A."/>
            <person name="Satake H."/>
            <person name="Nakayama K."/>
        </authorList>
    </citation>
    <scope>NUCLEOTIDE SEQUENCE</scope>
</reference>
<accession>A0A6L2KVL8</accession>
<evidence type="ECO:0000313" key="2">
    <source>
        <dbReference type="EMBL" id="GEU52035.1"/>
    </source>
</evidence>
<dbReference type="InterPro" id="IPR036691">
    <property type="entry name" value="Endo/exonu/phosph_ase_sf"/>
</dbReference>
<dbReference type="AlphaFoldDB" id="A0A6L2KVL8"/>
<name>A0A6L2KVL8_TANCI</name>
<protein>
    <recommendedName>
        <fullName evidence="3">RNA-directed DNA polymerase, eukaryota</fullName>
    </recommendedName>
</protein>
<dbReference type="EMBL" id="BKCJ010002957">
    <property type="protein sequence ID" value="GEU52035.1"/>
    <property type="molecule type" value="Genomic_DNA"/>
</dbReference>
<evidence type="ECO:0008006" key="3">
    <source>
        <dbReference type="Google" id="ProtNLM"/>
    </source>
</evidence>
<dbReference type="SUPFAM" id="SSF56219">
    <property type="entry name" value="DNase I-like"/>
    <property type="match status" value="1"/>
</dbReference>
<feature type="compositionally biased region" description="Acidic residues" evidence="1">
    <location>
        <begin position="26"/>
        <end position="49"/>
    </location>
</feature>
<gene>
    <name evidence="2" type="ORF">Tci_024013</name>
</gene>
<proteinExistence type="predicted"/>
<evidence type="ECO:0000256" key="1">
    <source>
        <dbReference type="SAM" id="MobiDB-lite"/>
    </source>
</evidence>
<dbReference type="PANTHER" id="PTHR33710">
    <property type="entry name" value="BNAC02G09200D PROTEIN"/>
    <property type="match status" value="1"/>
</dbReference>
<dbReference type="PANTHER" id="PTHR33710:SF64">
    <property type="entry name" value="ENDONUCLEASE_EXONUCLEASE_PHOSPHATASE DOMAIN-CONTAINING PROTEIN"/>
    <property type="match status" value="1"/>
</dbReference>
<feature type="region of interest" description="Disordered" evidence="1">
    <location>
        <begin position="22"/>
        <end position="76"/>
    </location>
</feature>